<reference evidence="2 3" key="1">
    <citation type="submission" date="2024-07" db="EMBL/GenBank/DDBJ databases">
        <authorList>
            <person name="Dulla G.F.J."/>
            <person name="Delorm J.G."/>
        </authorList>
    </citation>
    <scope>NUCLEOTIDE SEQUENCE [LARGE SCALE GENOMIC DNA]</scope>
    <source>
        <strain evidence="2 3">JGD 233</strain>
    </source>
</reference>
<accession>A0ABV3N280</accession>
<feature type="compositionally biased region" description="Polar residues" evidence="1">
    <location>
        <begin position="11"/>
        <end position="20"/>
    </location>
</feature>
<evidence type="ECO:0000313" key="2">
    <source>
        <dbReference type="EMBL" id="MEW5289892.1"/>
    </source>
</evidence>
<organism evidence="2 3">
    <name type="scientific">Erwinia papayae</name>
    <dbReference type="NCBI Taxonomy" id="206499"/>
    <lineage>
        <taxon>Bacteria</taxon>
        <taxon>Pseudomonadati</taxon>
        <taxon>Pseudomonadota</taxon>
        <taxon>Gammaproteobacteria</taxon>
        <taxon>Enterobacterales</taxon>
        <taxon>Erwiniaceae</taxon>
        <taxon>Erwinia</taxon>
    </lineage>
</organism>
<protein>
    <submittedName>
        <fullName evidence="2">Uncharacterized protein</fullName>
    </submittedName>
</protein>
<proteinExistence type="predicted"/>
<name>A0ABV3N280_9GAMM</name>
<feature type="non-terminal residue" evidence="2">
    <location>
        <position position="465"/>
    </location>
</feature>
<sequence>MSLLPEFSWPVPSSNRGSDFASQDDVMSHLEGEASGWYMLGSNGLWHGGIHITNATTPWCALSGKAASEAVDFPVAFKGEQSVRCMAGGEVVAYRICRDYLNVPWETGPLHLSGSFVLVRHFIQPGEKKENGLQFYTLYMHLAPYSAYASSENETQWIVNDNLSVFRSEWTPDASAENRNTYRLATIPKGSQIEWDASDSGCNATGPEERRYSLVTFRGLSGRAKSKGTKTSLMEGQQYWILTDRNNLVPSSGAAARPSWWTHLLPPYAEPMAFDTVVCPTPYPIGAGDSIGHLGYFQVPKDGGYDSRYQVHIECLSADDSLPIFLTNPEKAGENAPLYLKCPTGLPLFSKDLNTKTMVSDGRVTRGEAILKLSRVKTELDAEKQEYWFLPYANGYVLKSNTSVETLSQYDLDKLGFTITVDEAPGFDHLDGKTPPKGLVRSIINRLLDASGADTRLTHRAVPHN</sequence>
<keyword evidence="3" id="KW-1185">Reference proteome</keyword>
<dbReference type="EMBL" id="JBFKZN010000005">
    <property type="protein sequence ID" value="MEW5289892.1"/>
    <property type="molecule type" value="Genomic_DNA"/>
</dbReference>
<gene>
    <name evidence="2" type="ORF">ABW286_11970</name>
</gene>
<dbReference type="Proteomes" id="UP001554567">
    <property type="component" value="Unassembled WGS sequence"/>
</dbReference>
<comment type="caution">
    <text evidence="2">The sequence shown here is derived from an EMBL/GenBank/DDBJ whole genome shotgun (WGS) entry which is preliminary data.</text>
</comment>
<feature type="region of interest" description="Disordered" evidence="1">
    <location>
        <begin position="1"/>
        <end position="20"/>
    </location>
</feature>
<evidence type="ECO:0000256" key="1">
    <source>
        <dbReference type="SAM" id="MobiDB-lite"/>
    </source>
</evidence>
<evidence type="ECO:0000313" key="3">
    <source>
        <dbReference type="Proteomes" id="UP001554567"/>
    </source>
</evidence>